<feature type="transmembrane region" description="Helical" evidence="2">
    <location>
        <begin position="193"/>
        <end position="216"/>
    </location>
</feature>
<protein>
    <submittedName>
        <fullName evidence="3">Uncharacterized protein</fullName>
    </submittedName>
</protein>
<dbReference type="Proteomes" id="UP001212841">
    <property type="component" value="Unassembled WGS sequence"/>
</dbReference>
<evidence type="ECO:0000256" key="1">
    <source>
        <dbReference type="SAM" id="MobiDB-lite"/>
    </source>
</evidence>
<organism evidence="3 4">
    <name type="scientific">Rhizophlyctis rosea</name>
    <dbReference type="NCBI Taxonomy" id="64517"/>
    <lineage>
        <taxon>Eukaryota</taxon>
        <taxon>Fungi</taxon>
        <taxon>Fungi incertae sedis</taxon>
        <taxon>Chytridiomycota</taxon>
        <taxon>Chytridiomycota incertae sedis</taxon>
        <taxon>Chytridiomycetes</taxon>
        <taxon>Rhizophlyctidales</taxon>
        <taxon>Rhizophlyctidaceae</taxon>
        <taxon>Rhizophlyctis</taxon>
    </lineage>
</organism>
<feature type="transmembrane region" description="Helical" evidence="2">
    <location>
        <begin position="90"/>
        <end position="109"/>
    </location>
</feature>
<dbReference type="AlphaFoldDB" id="A0AAD5SFZ7"/>
<keyword evidence="2" id="KW-0472">Membrane</keyword>
<feature type="transmembrane region" description="Helical" evidence="2">
    <location>
        <begin position="512"/>
        <end position="532"/>
    </location>
</feature>
<feature type="compositionally biased region" description="Basic and acidic residues" evidence="1">
    <location>
        <begin position="35"/>
        <end position="44"/>
    </location>
</feature>
<reference evidence="3" key="1">
    <citation type="submission" date="2020-05" db="EMBL/GenBank/DDBJ databases">
        <title>Phylogenomic resolution of chytrid fungi.</title>
        <authorList>
            <person name="Stajich J.E."/>
            <person name="Amses K."/>
            <person name="Simmons R."/>
            <person name="Seto K."/>
            <person name="Myers J."/>
            <person name="Bonds A."/>
            <person name="Quandt C.A."/>
            <person name="Barry K."/>
            <person name="Liu P."/>
            <person name="Grigoriev I."/>
            <person name="Longcore J.E."/>
            <person name="James T.Y."/>
        </authorList>
    </citation>
    <scope>NUCLEOTIDE SEQUENCE</scope>
    <source>
        <strain evidence="3">JEL0318</strain>
    </source>
</reference>
<keyword evidence="2" id="KW-0812">Transmembrane</keyword>
<comment type="caution">
    <text evidence="3">The sequence shown here is derived from an EMBL/GenBank/DDBJ whole genome shotgun (WGS) entry which is preliminary data.</text>
</comment>
<evidence type="ECO:0000313" key="4">
    <source>
        <dbReference type="Proteomes" id="UP001212841"/>
    </source>
</evidence>
<evidence type="ECO:0000256" key="2">
    <source>
        <dbReference type="SAM" id="Phobius"/>
    </source>
</evidence>
<dbReference type="EMBL" id="JADGJD010000178">
    <property type="protein sequence ID" value="KAJ3053809.1"/>
    <property type="molecule type" value="Genomic_DNA"/>
</dbReference>
<gene>
    <name evidence="3" type="ORF">HK097_003325</name>
</gene>
<accession>A0AAD5SFZ7</accession>
<evidence type="ECO:0000313" key="3">
    <source>
        <dbReference type="EMBL" id="KAJ3053809.1"/>
    </source>
</evidence>
<sequence>MQATIPHIINSRRTSFRVISTKEEDDPEAGNTPDTKPHDHEPPDAYHISHQPDTIKKSMLSSLTGNRHIGRELTPEHGLSHVLYSEKRNWIILWLILSIGSLILIYARISWPFNMDGFDAVTKLWLELTIIISVANLHEIADVGLIDWSRRMLAGGRGSLLVPVLMKRSWISRHAATLTLHHTSSVRKQFGRWFLLGASVTALHLLSILGSLGVHLSAGLDKTEAMCLVTTIAESFRAPAVPVGYMYAGGAAEHITDESFGIQYRNGSRMTWRVPTVTQLWGIAGSFDVELQTSISQIESTCWCMTGTQSGWDLHMTEWEADGGPIVPNRTMPFVNTTSYGGFNVASKGLQNGEYLIVLQEYFDGEVCGGGTMRMGCISASRTCQAQVNVKLSAAYAGSPPIQTKVNDVGDCVATEFVMPAATKILLEWYADMNTTRPLQRTLAAVVPPLMSHMSSGEGAVGLLQAANGVAWMNSLLLHKAIELGSGSSQKPCIYEIAESTSIITADLSLKIVITTFFIIGVLGWIIVWISAGLGDKNPSNCGPVVRMHFDGETAIQMCTQSVAVASAMEQACNATTLDLMMALDKVVAVGEDAGTQELDVGHITIGKPNRVRPLQFGRAYAGLPSVCSGGIVPAGLIGSVV</sequence>
<name>A0AAD5SFZ7_9FUNG</name>
<proteinExistence type="predicted"/>
<keyword evidence="4" id="KW-1185">Reference proteome</keyword>
<feature type="region of interest" description="Disordered" evidence="1">
    <location>
        <begin position="16"/>
        <end position="47"/>
    </location>
</feature>
<keyword evidence="2" id="KW-1133">Transmembrane helix</keyword>